<keyword evidence="4" id="KW-0238">DNA-binding</keyword>
<evidence type="ECO:0000256" key="3">
    <source>
        <dbReference type="ARBA" id="ARBA00023305"/>
    </source>
</evidence>
<dbReference type="InterPro" id="IPR003654">
    <property type="entry name" value="OAR_dom"/>
</dbReference>
<dbReference type="GO" id="GO:1990837">
    <property type="term" value="F:sequence-specific double-stranded DNA binding"/>
    <property type="evidence" value="ECO:0007669"/>
    <property type="project" value="TreeGrafter"/>
</dbReference>
<evidence type="ECO:0000313" key="7">
    <source>
        <dbReference type="EMBL" id="KAH3845025.1"/>
    </source>
</evidence>
<keyword evidence="8" id="KW-1185">Reference proteome</keyword>
<dbReference type="GO" id="GO:0005634">
    <property type="term" value="C:nucleus"/>
    <property type="evidence" value="ECO:0007669"/>
    <property type="project" value="UniProtKB-SubCell"/>
</dbReference>
<comment type="subcellular location">
    <subcellularLocation>
        <location evidence="1 4">Nucleus</location>
    </subcellularLocation>
</comment>
<reference evidence="7" key="2">
    <citation type="submission" date="2020-11" db="EMBL/GenBank/DDBJ databases">
        <authorList>
            <person name="McCartney M.A."/>
            <person name="Auch B."/>
            <person name="Kono T."/>
            <person name="Mallez S."/>
            <person name="Becker A."/>
            <person name="Gohl D.M."/>
            <person name="Silverstein K.A.T."/>
            <person name="Koren S."/>
            <person name="Bechman K.B."/>
            <person name="Herman A."/>
            <person name="Abrahante J.E."/>
            <person name="Garbe J."/>
        </authorList>
    </citation>
    <scope>NUCLEOTIDE SEQUENCE</scope>
    <source>
        <strain evidence="7">Duluth1</strain>
        <tissue evidence="7">Whole animal</tissue>
    </source>
</reference>
<keyword evidence="3" id="KW-0844">Vision</keyword>
<keyword evidence="2" id="KW-0716">Sensory transduction</keyword>
<name>A0A9D4QWR6_DREPO</name>
<dbReference type="Pfam" id="PF00046">
    <property type="entry name" value="Homeodomain"/>
    <property type="match status" value="1"/>
</dbReference>
<comment type="caution">
    <text evidence="7">The sequence shown here is derived from an EMBL/GenBank/DDBJ whole genome shotgun (WGS) entry which is preliminary data.</text>
</comment>
<dbReference type="Gene3D" id="1.10.10.60">
    <property type="entry name" value="Homeodomain-like"/>
    <property type="match status" value="1"/>
</dbReference>
<evidence type="ECO:0000259" key="6">
    <source>
        <dbReference type="PROSITE" id="PS50803"/>
    </source>
</evidence>
<dbReference type="PANTHER" id="PTHR46892">
    <property type="entry name" value="VISUAL SYSTEM HOMEOBOX 2"/>
    <property type="match status" value="1"/>
</dbReference>
<protein>
    <recommendedName>
        <fullName evidence="6">OAR domain-containing protein</fullName>
    </recommendedName>
</protein>
<evidence type="ECO:0000256" key="2">
    <source>
        <dbReference type="ARBA" id="ARBA00022606"/>
    </source>
</evidence>
<dbReference type="PROSITE" id="PS50803">
    <property type="entry name" value="OAR"/>
    <property type="match status" value="1"/>
</dbReference>
<feature type="compositionally biased region" description="Basic and acidic residues" evidence="5">
    <location>
        <begin position="122"/>
        <end position="133"/>
    </location>
</feature>
<keyword evidence="4" id="KW-0539">Nucleus</keyword>
<evidence type="ECO:0000256" key="1">
    <source>
        <dbReference type="ARBA" id="ARBA00004123"/>
    </source>
</evidence>
<evidence type="ECO:0000256" key="5">
    <source>
        <dbReference type="SAM" id="MobiDB-lite"/>
    </source>
</evidence>
<dbReference type="SUPFAM" id="SSF46689">
    <property type="entry name" value="Homeodomain-like"/>
    <property type="match status" value="1"/>
</dbReference>
<feature type="region of interest" description="Disordered" evidence="5">
    <location>
        <begin position="122"/>
        <end position="146"/>
    </location>
</feature>
<gene>
    <name evidence="7" type="ORF">DPMN_087294</name>
</gene>
<evidence type="ECO:0000313" key="8">
    <source>
        <dbReference type="Proteomes" id="UP000828390"/>
    </source>
</evidence>
<organism evidence="7 8">
    <name type="scientific">Dreissena polymorpha</name>
    <name type="common">Zebra mussel</name>
    <name type="synonym">Mytilus polymorpha</name>
    <dbReference type="NCBI Taxonomy" id="45954"/>
    <lineage>
        <taxon>Eukaryota</taxon>
        <taxon>Metazoa</taxon>
        <taxon>Spiralia</taxon>
        <taxon>Lophotrochozoa</taxon>
        <taxon>Mollusca</taxon>
        <taxon>Bivalvia</taxon>
        <taxon>Autobranchia</taxon>
        <taxon>Heteroconchia</taxon>
        <taxon>Euheterodonta</taxon>
        <taxon>Imparidentia</taxon>
        <taxon>Neoheterodontei</taxon>
        <taxon>Myida</taxon>
        <taxon>Dreissenoidea</taxon>
        <taxon>Dreissenidae</taxon>
        <taxon>Dreissena</taxon>
    </lineage>
</organism>
<evidence type="ECO:0000256" key="4">
    <source>
        <dbReference type="RuleBase" id="RU000682"/>
    </source>
</evidence>
<dbReference type="EMBL" id="JAIWYP010000003">
    <property type="protein sequence ID" value="KAH3845025.1"/>
    <property type="molecule type" value="Genomic_DNA"/>
</dbReference>
<dbReference type="Pfam" id="PF03826">
    <property type="entry name" value="OAR"/>
    <property type="match status" value="1"/>
</dbReference>
<proteinExistence type="predicted"/>
<dbReference type="Proteomes" id="UP000828390">
    <property type="component" value="Unassembled WGS sequence"/>
</dbReference>
<feature type="domain" description="OAR" evidence="6">
    <location>
        <begin position="146"/>
        <end position="159"/>
    </location>
</feature>
<dbReference type="AlphaFoldDB" id="A0A9D4QWR6"/>
<dbReference type="InterPro" id="IPR052294">
    <property type="entry name" value="VSX_homeobox_regulators"/>
</dbReference>
<feature type="region of interest" description="Disordered" evidence="5">
    <location>
        <begin position="167"/>
        <end position="204"/>
    </location>
</feature>
<dbReference type="InterPro" id="IPR009057">
    <property type="entry name" value="Homeodomain-like_sf"/>
</dbReference>
<dbReference type="GO" id="GO:0006357">
    <property type="term" value="P:regulation of transcription by RNA polymerase II"/>
    <property type="evidence" value="ECO:0007669"/>
    <property type="project" value="TreeGrafter"/>
</dbReference>
<dbReference type="CDD" id="cd00086">
    <property type="entry name" value="homeodomain"/>
    <property type="match status" value="1"/>
</dbReference>
<dbReference type="InterPro" id="IPR001356">
    <property type="entry name" value="HD"/>
</dbReference>
<reference evidence="7" key="1">
    <citation type="journal article" date="2019" name="bioRxiv">
        <title>The Genome of the Zebra Mussel, Dreissena polymorpha: A Resource for Invasive Species Research.</title>
        <authorList>
            <person name="McCartney M.A."/>
            <person name="Auch B."/>
            <person name="Kono T."/>
            <person name="Mallez S."/>
            <person name="Zhang Y."/>
            <person name="Obille A."/>
            <person name="Becker A."/>
            <person name="Abrahante J.E."/>
            <person name="Garbe J."/>
            <person name="Badalamenti J.P."/>
            <person name="Herman A."/>
            <person name="Mangelson H."/>
            <person name="Liachko I."/>
            <person name="Sullivan S."/>
            <person name="Sone E.D."/>
            <person name="Koren S."/>
            <person name="Silverstein K.A.T."/>
            <person name="Beckman K.B."/>
            <person name="Gohl D.M."/>
        </authorList>
    </citation>
    <scope>NUCLEOTIDE SEQUENCE</scope>
    <source>
        <strain evidence="7">Duluth1</strain>
        <tissue evidence="7">Whole animal</tissue>
    </source>
</reference>
<dbReference type="SMART" id="SM00389">
    <property type="entry name" value="HOX"/>
    <property type="match status" value="1"/>
</dbReference>
<keyword evidence="4" id="KW-0371">Homeobox</keyword>
<dbReference type="GO" id="GO:0007601">
    <property type="term" value="P:visual perception"/>
    <property type="evidence" value="ECO:0007669"/>
    <property type="project" value="UniProtKB-KW"/>
</dbReference>
<accession>A0A9D4QWR6</accession>
<sequence>MYENCMMMFQHLIVMNATRSADDAVNTVMGGGGGGRNVITIRSNDDATYDGIESGDATRKMMVKGFTDWLSIQWTIFTSLQLEELEKAFKDAHYPDVYAREMLALKTNLPEDRIQIPHPHFHPEEVQKGHFETPRGQAEGNDKRSESIASLRARAIEHSVQHLLERHEKNGIDNGSVPVDKDDSGYKSLFSDPRNECAKQLSHL</sequence>
<dbReference type="PANTHER" id="PTHR46892:SF3">
    <property type="entry name" value="VISUAL SYSTEM HOMEOBOX 2"/>
    <property type="match status" value="1"/>
</dbReference>